<dbReference type="EMBL" id="CP036422">
    <property type="protein sequence ID" value="QFU75101.1"/>
    <property type="molecule type" value="Genomic_DNA"/>
</dbReference>
<evidence type="ECO:0000313" key="3">
    <source>
        <dbReference type="Proteomes" id="UP000326287"/>
    </source>
</evidence>
<keyword evidence="1" id="KW-1133">Transmembrane helix</keyword>
<keyword evidence="1" id="KW-0472">Membrane</keyword>
<feature type="transmembrane region" description="Helical" evidence="1">
    <location>
        <begin position="38"/>
        <end position="56"/>
    </location>
</feature>
<organism evidence="2 3">
    <name type="scientific">Halioglobus maricola</name>
    <dbReference type="NCBI Taxonomy" id="2601894"/>
    <lineage>
        <taxon>Bacteria</taxon>
        <taxon>Pseudomonadati</taxon>
        <taxon>Pseudomonadota</taxon>
        <taxon>Gammaproteobacteria</taxon>
        <taxon>Cellvibrionales</taxon>
        <taxon>Halieaceae</taxon>
        <taxon>Halioglobus</taxon>
    </lineage>
</organism>
<dbReference type="AlphaFoldDB" id="A0A5P9NH34"/>
<keyword evidence="1" id="KW-0812">Transmembrane</keyword>
<evidence type="ECO:0000256" key="1">
    <source>
        <dbReference type="SAM" id="Phobius"/>
    </source>
</evidence>
<feature type="transmembrane region" description="Helical" evidence="1">
    <location>
        <begin position="12"/>
        <end position="32"/>
    </location>
</feature>
<proteinExistence type="predicted"/>
<dbReference type="RefSeq" id="WP_152661207.1">
    <property type="nucleotide sequence ID" value="NZ_CP036422.1"/>
</dbReference>
<name>A0A5P9NH34_9GAMM</name>
<evidence type="ECO:0000313" key="2">
    <source>
        <dbReference type="EMBL" id="QFU75101.1"/>
    </source>
</evidence>
<dbReference type="KEGG" id="halc:EY643_05250"/>
<sequence length="165" mass="18193">MLEFLQASFKVYVFSAFAAFAIAGSVALYLWFVGKKQQAIFAGLVVLMVGISFAVVRQLTITELIQVAAQPETLVSVVPESAGSERAMLTSGLENIFQFRGQSRSNPTNQKHEFAICDSKAVECHTVTFARDSEDSDVYWVKFSLKNGNMSLGFFRATATGLNWE</sequence>
<gene>
    <name evidence="2" type="ORF">EY643_05250</name>
</gene>
<dbReference type="Proteomes" id="UP000326287">
    <property type="component" value="Chromosome"/>
</dbReference>
<accession>A0A5P9NH34</accession>
<reference evidence="2 3" key="1">
    <citation type="submission" date="2019-02" db="EMBL/GenBank/DDBJ databases">
        <authorList>
            <person name="Li S.-H."/>
        </authorList>
    </citation>
    <scope>NUCLEOTIDE SEQUENCE [LARGE SCALE GENOMIC DNA]</scope>
    <source>
        <strain evidence="2 3">IMCC14385</strain>
    </source>
</reference>
<keyword evidence="3" id="KW-1185">Reference proteome</keyword>
<protein>
    <submittedName>
        <fullName evidence="2">Uncharacterized protein</fullName>
    </submittedName>
</protein>